<sequence length="175" mass="19161">MQRAGSSSVSSFAWYYRQLELRDAVLPRSRGLRPAHHRCLQNAVEGLNLLRFGSIASAADRSFAFAGVRVATCAGFGISLTPWFGSFARRTNGSVPPWRRQESLVSLVCLPPEQPTHYAPEYASGRAAGPVFEHPDCRACQPVGATAWPIGWSTPQGGVRQKLRLHCGPRRRSSA</sequence>
<name>A0A428MHD1_9BACT</name>
<accession>A0A428MHD1</accession>
<comment type="caution">
    <text evidence="1">The sequence shown here is derived from an EMBL/GenBank/DDBJ whole genome shotgun (WGS) entry which is preliminary data.</text>
</comment>
<protein>
    <submittedName>
        <fullName evidence="1">Uncharacterized protein</fullName>
    </submittedName>
</protein>
<dbReference type="EMBL" id="RSDW01000001">
    <property type="protein sequence ID" value="RSL16318.1"/>
    <property type="molecule type" value="Genomic_DNA"/>
</dbReference>
<gene>
    <name evidence="1" type="ORF">EDE15_1829</name>
</gene>
<dbReference type="Proteomes" id="UP000269669">
    <property type="component" value="Unassembled WGS sequence"/>
</dbReference>
<evidence type="ECO:0000313" key="2">
    <source>
        <dbReference type="Proteomes" id="UP000269669"/>
    </source>
</evidence>
<proteinExistence type="predicted"/>
<organism evidence="1 2">
    <name type="scientific">Edaphobacter aggregans</name>
    <dbReference type="NCBI Taxonomy" id="570835"/>
    <lineage>
        <taxon>Bacteria</taxon>
        <taxon>Pseudomonadati</taxon>
        <taxon>Acidobacteriota</taxon>
        <taxon>Terriglobia</taxon>
        <taxon>Terriglobales</taxon>
        <taxon>Acidobacteriaceae</taxon>
        <taxon>Edaphobacter</taxon>
    </lineage>
</organism>
<reference evidence="1 2" key="1">
    <citation type="submission" date="2018-12" db="EMBL/GenBank/DDBJ databases">
        <title>Sequencing of bacterial isolates from soil warming experiment in Harvard Forest, Massachusetts, USA.</title>
        <authorList>
            <person name="Deangelis K."/>
        </authorList>
    </citation>
    <scope>NUCLEOTIDE SEQUENCE [LARGE SCALE GENOMIC DNA]</scope>
    <source>
        <strain evidence="1 2">EB153</strain>
    </source>
</reference>
<evidence type="ECO:0000313" key="1">
    <source>
        <dbReference type="EMBL" id="RSL16318.1"/>
    </source>
</evidence>
<keyword evidence="2" id="KW-1185">Reference proteome</keyword>
<dbReference type="AlphaFoldDB" id="A0A428MHD1"/>